<evidence type="ECO:0000313" key="1">
    <source>
        <dbReference type="EMBL" id="KAK7028918.1"/>
    </source>
</evidence>
<keyword evidence="2" id="KW-1185">Reference proteome</keyword>
<name>A0AAW0BS11_9AGAR</name>
<dbReference type="EMBL" id="JAYKXP010000086">
    <property type="protein sequence ID" value="KAK7028918.1"/>
    <property type="molecule type" value="Genomic_DNA"/>
</dbReference>
<evidence type="ECO:0000313" key="2">
    <source>
        <dbReference type="Proteomes" id="UP001383192"/>
    </source>
</evidence>
<reference evidence="1 2" key="1">
    <citation type="submission" date="2024-01" db="EMBL/GenBank/DDBJ databases">
        <title>A draft genome for a cacao thread blight-causing isolate of Paramarasmius palmivorus.</title>
        <authorList>
            <person name="Baruah I.K."/>
            <person name="Bukari Y."/>
            <person name="Amoako-Attah I."/>
            <person name="Meinhardt L.W."/>
            <person name="Bailey B.A."/>
            <person name="Cohen S.P."/>
        </authorList>
    </citation>
    <scope>NUCLEOTIDE SEQUENCE [LARGE SCALE GENOMIC DNA]</scope>
    <source>
        <strain evidence="1 2">GH-12</strain>
    </source>
</reference>
<sequence>MNAFIALGYKSRKRQPIGIDEYARHSMSIPFADAVETRSRNDIFNKYHVCAVVWGRYRKAWNHIILRYIHTLQNLTNFDSVFENKDDIPAVLQLVRTKLESEVTFTPESVRRTFDIIREFGRSGALEKMVDLDSAQRVLEGILEQCPDWLEVETNYQYGG</sequence>
<gene>
    <name evidence="1" type="ORF">VNI00_014752</name>
</gene>
<protein>
    <submittedName>
        <fullName evidence="1">Uncharacterized protein</fullName>
    </submittedName>
</protein>
<dbReference type="Proteomes" id="UP001383192">
    <property type="component" value="Unassembled WGS sequence"/>
</dbReference>
<dbReference type="AlphaFoldDB" id="A0AAW0BS11"/>
<organism evidence="1 2">
    <name type="scientific">Paramarasmius palmivorus</name>
    <dbReference type="NCBI Taxonomy" id="297713"/>
    <lineage>
        <taxon>Eukaryota</taxon>
        <taxon>Fungi</taxon>
        <taxon>Dikarya</taxon>
        <taxon>Basidiomycota</taxon>
        <taxon>Agaricomycotina</taxon>
        <taxon>Agaricomycetes</taxon>
        <taxon>Agaricomycetidae</taxon>
        <taxon>Agaricales</taxon>
        <taxon>Marasmiineae</taxon>
        <taxon>Marasmiaceae</taxon>
        <taxon>Paramarasmius</taxon>
    </lineage>
</organism>
<comment type="caution">
    <text evidence="1">The sequence shown here is derived from an EMBL/GenBank/DDBJ whole genome shotgun (WGS) entry which is preliminary data.</text>
</comment>
<proteinExistence type="predicted"/>
<accession>A0AAW0BS11</accession>